<evidence type="ECO:0000259" key="2">
    <source>
        <dbReference type="SMART" id="SM00694"/>
    </source>
</evidence>
<dbReference type="AlphaFoldDB" id="A0A9W4HJ88"/>
<dbReference type="GO" id="GO:0005778">
    <property type="term" value="C:peroxisomal membrane"/>
    <property type="evidence" value="ECO:0007669"/>
    <property type="project" value="UniProtKB-ARBA"/>
</dbReference>
<protein>
    <recommendedName>
        <fullName evidence="2">Peroxin/Ferlin domain-containing protein</fullName>
    </recommendedName>
</protein>
<dbReference type="Proteomes" id="UP001153618">
    <property type="component" value="Unassembled WGS sequence"/>
</dbReference>
<evidence type="ECO:0000256" key="1">
    <source>
        <dbReference type="SAM" id="MobiDB-lite"/>
    </source>
</evidence>
<feature type="domain" description="Peroxin/Ferlin" evidence="2">
    <location>
        <begin position="220"/>
        <end position="255"/>
    </location>
</feature>
<comment type="caution">
    <text evidence="3">The sequence shown here is derived from an EMBL/GenBank/DDBJ whole genome shotgun (WGS) entry which is preliminary data.</text>
</comment>
<evidence type="ECO:0000313" key="4">
    <source>
        <dbReference type="Proteomes" id="UP001153618"/>
    </source>
</evidence>
<feature type="region of interest" description="Disordered" evidence="1">
    <location>
        <begin position="29"/>
        <end position="114"/>
    </location>
</feature>
<sequence length="481" mass="54591">MGQHALNIPLGFRTPSMENPAISLVDRTISQTTGEDTPRRTSTLDRQGSLSKHLSRASVQSQLTKRKYAKWQPERLGIAPDTSDALSREPSQVRGGSISASSAEGSGGRDVDTADFAPSRIQSIVTTDTDLNVIGQTNTRDAKPRSEMDILYENQRGSFIFGVPRYSHSSLLNFDPAAWMTQDRRASAVNITNAQLPDPSWEWAWKAWYVDMSGDTDEQGWQYSFSFSSSSWHGTQPWFHSFVRRRRWVRLRTKVPDRRLRGRSDFERSHMLNEDYFTIHSPKVRSREQSVAGLSRVESGFLNRASMTVDEEPHVDEIGNIPSLMHALKLASIDRERIDALKKFVEEGGDELYYLTDKIPEIMPTFLFQTSRWQFITYLYGVVRELSKTPADSDKDADAVQRKQDNLTRAAEACKRHTTGPDVFKDDHGESATELLDLTPMAKRDTLLSKRPVLEQRSDSMRQIFKGIPKAAEIGREGHIY</sequence>
<gene>
    <name evidence="3" type="ORF">POLS_LOCUS2761</name>
</gene>
<dbReference type="PANTHER" id="PTHR23250:SF1">
    <property type="entry name" value="TECTONIN BETA-PROPELLER REPEAT-CONTAINING PROTEIN 1"/>
    <property type="match status" value="1"/>
</dbReference>
<dbReference type="Pfam" id="PF06398">
    <property type="entry name" value="Pex24p"/>
    <property type="match status" value="1"/>
</dbReference>
<dbReference type="SMART" id="SM00694">
    <property type="entry name" value="DysFC"/>
    <property type="match status" value="1"/>
</dbReference>
<evidence type="ECO:0000313" key="3">
    <source>
        <dbReference type="EMBL" id="CAG8032999.1"/>
    </source>
</evidence>
<reference evidence="3" key="1">
    <citation type="submission" date="2021-07" db="EMBL/GenBank/DDBJ databases">
        <authorList>
            <person name="Branca A.L. A."/>
        </authorList>
    </citation>
    <scope>NUCLEOTIDE SEQUENCE</scope>
</reference>
<name>A0A9W4HJ88_PENOL</name>
<dbReference type="PANTHER" id="PTHR23250">
    <property type="entry name" value="DYSFERLIN-RELATED"/>
    <property type="match status" value="1"/>
</dbReference>
<dbReference type="OrthoDB" id="72441at2759"/>
<dbReference type="InterPro" id="IPR051513">
    <property type="entry name" value="Tectonin_beta-prop"/>
</dbReference>
<dbReference type="InterPro" id="IPR010482">
    <property type="entry name" value="TECPR1-like_DysF"/>
</dbReference>
<keyword evidence="4" id="KW-1185">Reference proteome</keyword>
<dbReference type="InterPro" id="IPR006614">
    <property type="entry name" value="Peroxin/Ferlin"/>
</dbReference>
<organism evidence="3 4">
    <name type="scientific">Penicillium olsonii</name>
    <dbReference type="NCBI Taxonomy" id="99116"/>
    <lineage>
        <taxon>Eukaryota</taxon>
        <taxon>Fungi</taxon>
        <taxon>Dikarya</taxon>
        <taxon>Ascomycota</taxon>
        <taxon>Pezizomycotina</taxon>
        <taxon>Eurotiomycetes</taxon>
        <taxon>Eurotiomycetidae</taxon>
        <taxon>Eurotiales</taxon>
        <taxon>Aspergillaceae</taxon>
        <taxon>Penicillium</taxon>
    </lineage>
</organism>
<dbReference type="GO" id="GO:0007031">
    <property type="term" value="P:peroxisome organization"/>
    <property type="evidence" value="ECO:0007669"/>
    <property type="project" value="UniProtKB-ARBA"/>
</dbReference>
<proteinExistence type="predicted"/>
<feature type="compositionally biased region" description="Polar residues" evidence="1">
    <location>
        <begin position="44"/>
        <end position="63"/>
    </location>
</feature>
<accession>A0A9W4HJ88</accession>
<feature type="compositionally biased region" description="Low complexity" evidence="1">
    <location>
        <begin position="95"/>
        <end position="104"/>
    </location>
</feature>
<dbReference type="EMBL" id="CAJVOS010000016">
    <property type="protein sequence ID" value="CAG8032999.1"/>
    <property type="molecule type" value="Genomic_DNA"/>
</dbReference>